<organism evidence="2 3">
    <name type="scientific">Paracoccus contaminans</name>
    <dbReference type="NCBI Taxonomy" id="1945662"/>
    <lineage>
        <taxon>Bacteria</taxon>
        <taxon>Pseudomonadati</taxon>
        <taxon>Pseudomonadota</taxon>
        <taxon>Alphaproteobacteria</taxon>
        <taxon>Rhodobacterales</taxon>
        <taxon>Paracoccaceae</taxon>
        <taxon>Paracoccus</taxon>
    </lineage>
</organism>
<sequence>MNLNGMMGRMGRFLAGRLLKRAARKNPAPPAGKDARTGKADAPQAGKQARAARESVKRARKAAQLARRMSR</sequence>
<reference evidence="2 3" key="1">
    <citation type="submission" date="2017-03" db="EMBL/GenBank/DDBJ databases">
        <title>Genome sequence of Paracoccus contaminans isolated from a water microcosm.</title>
        <authorList>
            <person name="Aurass P."/>
            <person name="Karste S."/>
            <person name="Trost E."/>
            <person name="Glaeser S.P."/>
            <person name="Kaempfer P."/>
            <person name="Flieger A."/>
        </authorList>
    </citation>
    <scope>NUCLEOTIDE SEQUENCE [LARGE SCALE GENOMIC DNA]</scope>
    <source>
        <strain evidence="3">RKI 16-01929T\LMG 29738T\CCM 8701T\CIP 111112T</strain>
    </source>
</reference>
<feature type="compositionally biased region" description="Low complexity" evidence="1">
    <location>
        <begin position="62"/>
        <end position="71"/>
    </location>
</feature>
<accession>A0A1W6CYM9</accession>
<dbReference type="Proteomes" id="UP000193017">
    <property type="component" value="Chromosome"/>
</dbReference>
<protein>
    <submittedName>
        <fullName evidence="2">Uncharacterized protein</fullName>
    </submittedName>
</protein>
<dbReference type="STRING" id="1945662.B0A89_10285"/>
<evidence type="ECO:0000313" key="3">
    <source>
        <dbReference type="Proteomes" id="UP000193017"/>
    </source>
</evidence>
<evidence type="ECO:0000256" key="1">
    <source>
        <dbReference type="SAM" id="MobiDB-lite"/>
    </source>
</evidence>
<dbReference type="KEGG" id="pcon:B0A89_10285"/>
<dbReference type="RefSeq" id="WP_085378080.1">
    <property type="nucleotide sequence ID" value="NZ_CP020612.1"/>
</dbReference>
<name>A0A1W6CYM9_9RHOB</name>
<evidence type="ECO:0000313" key="2">
    <source>
        <dbReference type="EMBL" id="ARJ69962.1"/>
    </source>
</evidence>
<gene>
    <name evidence="2" type="ORF">B0A89_10285</name>
</gene>
<dbReference type="EMBL" id="CP020612">
    <property type="protein sequence ID" value="ARJ69962.1"/>
    <property type="molecule type" value="Genomic_DNA"/>
</dbReference>
<keyword evidence="3" id="KW-1185">Reference proteome</keyword>
<feature type="region of interest" description="Disordered" evidence="1">
    <location>
        <begin position="21"/>
        <end position="71"/>
    </location>
</feature>
<dbReference type="AlphaFoldDB" id="A0A1W6CYM9"/>
<proteinExistence type="predicted"/>